<dbReference type="OrthoDB" id="190335at2"/>
<evidence type="ECO:0000256" key="1">
    <source>
        <dbReference type="SAM" id="SignalP"/>
    </source>
</evidence>
<evidence type="ECO:0000313" key="3">
    <source>
        <dbReference type="Proteomes" id="UP000306196"/>
    </source>
</evidence>
<dbReference type="RefSeq" id="WP_138084864.1">
    <property type="nucleotide sequence ID" value="NZ_VAUV01000003.1"/>
</dbReference>
<gene>
    <name evidence="2" type="ORF">FEM03_03800</name>
</gene>
<dbReference type="EMBL" id="VAUV01000003">
    <property type="protein sequence ID" value="TLD71860.1"/>
    <property type="molecule type" value="Genomic_DNA"/>
</dbReference>
<sequence length="180" mass="20169">MKLTCSILLLCHLSVAFAFAELENGDFSEGKAKWRGDGKVEKIGDDTVLAVTLSKNNFSETTQDLKMPATVKRIKVTVQVQPGKDYVFNEKSRNISDVDWTPGGNYSWSALVHPKSDFHIRVKDDSFRYKLAKAEYGVWTTVEAEIRGIKNPKDLELALVFPPGDGVMMVKSVKVEELKE</sequence>
<keyword evidence="1" id="KW-0732">Signal</keyword>
<organism evidence="2 3">
    <name type="scientific">Phragmitibacter flavus</name>
    <dbReference type="NCBI Taxonomy" id="2576071"/>
    <lineage>
        <taxon>Bacteria</taxon>
        <taxon>Pseudomonadati</taxon>
        <taxon>Verrucomicrobiota</taxon>
        <taxon>Verrucomicrobiia</taxon>
        <taxon>Verrucomicrobiales</taxon>
        <taxon>Verrucomicrobiaceae</taxon>
        <taxon>Phragmitibacter</taxon>
    </lineage>
</organism>
<keyword evidence="3" id="KW-1185">Reference proteome</keyword>
<name>A0A5R8KHZ8_9BACT</name>
<evidence type="ECO:0000313" key="2">
    <source>
        <dbReference type="EMBL" id="TLD71860.1"/>
    </source>
</evidence>
<reference evidence="2 3" key="1">
    <citation type="submission" date="2019-05" db="EMBL/GenBank/DDBJ databases">
        <title>Verrucobacter flavum gen. nov., sp. nov. a new member of the family Verrucomicrobiaceae.</title>
        <authorList>
            <person name="Szuroczki S."/>
            <person name="Abbaszade G."/>
            <person name="Szabo A."/>
            <person name="Felfoldi T."/>
            <person name="Schumann P."/>
            <person name="Boka K."/>
            <person name="Keki Z."/>
            <person name="Toumi M."/>
            <person name="Toth E."/>
        </authorList>
    </citation>
    <scope>NUCLEOTIDE SEQUENCE [LARGE SCALE GENOMIC DNA]</scope>
    <source>
        <strain evidence="2 3">MG-N-17</strain>
    </source>
</reference>
<proteinExistence type="predicted"/>
<evidence type="ECO:0008006" key="4">
    <source>
        <dbReference type="Google" id="ProtNLM"/>
    </source>
</evidence>
<feature type="chain" id="PRO_5024404127" description="CBM-cenC domain-containing protein" evidence="1">
    <location>
        <begin position="21"/>
        <end position="180"/>
    </location>
</feature>
<dbReference type="AlphaFoldDB" id="A0A5R8KHZ8"/>
<dbReference type="Proteomes" id="UP000306196">
    <property type="component" value="Unassembled WGS sequence"/>
</dbReference>
<comment type="caution">
    <text evidence="2">The sequence shown here is derived from an EMBL/GenBank/DDBJ whole genome shotgun (WGS) entry which is preliminary data.</text>
</comment>
<protein>
    <recommendedName>
        <fullName evidence="4">CBM-cenC domain-containing protein</fullName>
    </recommendedName>
</protein>
<accession>A0A5R8KHZ8</accession>
<feature type="signal peptide" evidence="1">
    <location>
        <begin position="1"/>
        <end position="20"/>
    </location>
</feature>